<dbReference type="CDD" id="cd17317">
    <property type="entry name" value="MFS_SLC22"/>
    <property type="match status" value="1"/>
</dbReference>
<dbReference type="Gene3D" id="1.20.1250.20">
    <property type="entry name" value="MFS general substrate transporter like domains"/>
    <property type="match status" value="1"/>
</dbReference>
<organism evidence="7 8">
    <name type="scientific">Callosobruchus maculatus</name>
    <name type="common">Southern cowpea weevil</name>
    <name type="synonym">Pulse bruchid</name>
    <dbReference type="NCBI Taxonomy" id="64391"/>
    <lineage>
        <taxon>Eukaryota</taxon>
        <taxon>Metazoa</taxon>
        <taxon>Ecdysozoa</taxon>
        <taxon>Arthropoda</taxon>
        <taxon>Hexapoda</taxon>
        <taxon>Insecta</taxon>
        <taxon>Pterygota</taxon>
        <taxon>Neoptera</taxon>
        <taxon>Endopterygota</taxon>
        <taxon>Coleoptera</taxon>
        <taxon>Polyphaga</taxon>
        <taxon>Cucujiformia</taxon>
        <taxon>Chrysomeloidea</taxon>
        <taxon>Chrysomelidae</taxon>
        <taxon>Bruchinae</taxon>
        <taxon>Bruchini</taxon>
        <taxon>Callosobruchus</taxon>
    </lineage>
</organism>
<evidence type="ECO:0000313" key="7">
    <source>
        <dbReference type="EMBL" id="VEN57002.1"/>
    </source>
</evidence>
<dbReference type="SUPFAM" id="SSF103473">
    <property type="entry name" value="MFS general substrate transporter"/>
    <property type="match status" value="1"/>
</dbReference>
<keyword evidence="2 5" id="KW-0812">Transmembrane</keyword>
<dbReference type="GO" id="GO:0022857">
    <property type="term" value="F:transmembrane transporter activity"/>
    <property type="evidence" value="ECO:0007669"/>
    <property type="project" value="InterPro"/>
</dbReference>
<dbReference type="AlphaFoldDB" id="A0A653D9Y5"/>
<evidence type="ECO:0000256" key="1">
    <source>
        <dbReference type="ARBA" id="ARBA00004141"/>
    </source>
</evidence>
<reference evidence="7 8" key="1">
    <citation type="submission" date="2019-01" db="EMBL/GenBank/DDBJ databases">
        <authorList>
            <person name="Sayadi A."/>
        </authorList>
    </citation>
    <scope>NUCLEOTIDE SEQUENCE [LARGE SCALE GENOMIC DNA]</scope>
</reference>
<dbReference type="GO" id="GO:0016020">
    <property type="term" value="C:membrane"/>
    <property type="evidence" value="ECO:0007669"/>
    <property type="project" value="UniProtKB-SubCell"/>
</dbReference>
<dbReference type="PANTHER" id="PTHR24064">
    <property type="entry name" value="SOLUTE CARRIER FAMILY 22 MEMBER"/>
    <property type="match status" value="1"/>
</dbReference>
<comment type="subcellular location">
    <subcellularLocation>
        <location evidence="1">Membrane</location>
        <topology evidence="1">Multi-pass membrane protein</topology>
    </subcellularLocation>
</comment>
<dbReference type="InterPro" id="IPR005828">
    <property type="entry name" value="MFS_sugar_transport-like"/>
</dbReference>
<keyword evidence="4 5" id="KW-0472">Membrane</keyword>
<feature type="transmembrane region" description="Helical" evidence="5">
    <location>
        <begin position="506"/>
        <end position="525"/>
    </location>
</feature>
<dbReference type="PROSITE" id="PS50850">
    <property type="entry name" value="MFS"/>
    <property type="match status" value="1"/>
</dbReference>
<evidence type="ECO:0000259" key="6">
    <source>
        <dbReference type="PROSITE" id="PS50850"/>
    </source>
</evidence>
<name>A0A653D9Y5_CALMS</name>
<evidence type="ECO:0000256" key="2">
    <source>
        <dbReference type="ARBA" id="ARBA00022692"/>
    </source>
</evidence>
<feature type="transmembrane region" description="Helical" evidence="5">
    <location>
        <begin position="184"/>
        <end position="207"/>
    </location>
</feature>
<feature type="transmembrane region" description="Helical" evidence="5">
    <location>
        <begin position="479"/>
        <end position="500"/>
    </location>
</feature>
<dbReference type="OrthoDB" id="2544694at2759"/>
<protein>
    <recommendedName>
        <fullName evidence="6">Major facilitator superfamily (MFS) profile domain-containing protein</fullName>
    </recommendedName>
</protein>
<evidence type="ECO:0000313" key="8">
    <source>
        <dbReference type="Proteomes" id="UP000410492"/>
    </source>
</evidence>
<feature type="transmembrane region" description="Helical" evidence="5">
    <location>
        <begin position="213"/>
        <end position="234"/>
    </location>
</feature>
<proteinExistence type="predicted"/>
<keyword evidence="3 5" id="KW-1133">Transmembrane helix</keyword>
<evidence type="ECO:0000256" key="3">
    <source>
        <dbReference type="ARBA" id="ARBA00022989"/>
    </source>
</evidence>
<feature type="transmembrane region" description="Helical" evidence="5">
    <location>
        <begin position="267"/>
        <end position="288"/>
    </location>
</feature>
<gene>
    <name evidence="7" type="ORF">CALMAC_LOCUS15744</name>
</gene>
<keyword evidence="8" id="KW-1185">Reference proteome</keyword>
<dbReference type="Proteomes" id="UP000410492">
    <property type="component" value="Unassembled WGS sequence"/>
</dbReference>
<feature type="transmembrane region" description="Helical" evidence="5">
    <location>
        <begin position="446"/>
        <end position="467"/>
    </location>
</feature>
<dbReference type="InterPro" id="IPR036259">
    <property type="entry name" value="MFS_trans_sf"/>
</dbReference>
<feature type="domain" description="Major facilitator superfamily (MFS) profile" evidence="6">
    <location>
        <begin position="102"/>
        <end position="532"/>
    </location>
</feature>
<accession>A0A653D9Y5</accession>
<feature type="transmembrane region" description="Helical" evidence="5">
    <location>
        <begin position="419"/>
        <end position="440"/>
    </location>
</feature>
<dbReference type="EMBL" id="CAACVG010010935">
    <property type="protein sequence ID" value="VEN57002.1"/>
    <property type="molecule type" value="Genomic_DNA"/>
</dbReference>
<dbReference type="InterPro" id="IPR020846">
    <property type="entry name" value="MFS_dom"/>
</dbReference>
<evidence type="ECO:0000256" key="5">
    <source>
        <dbReference type="SAM" id="Phobius"/>
    </source>
</evidence>
<dbReference type="Pfam" id="PF00083">
    <property type="entry name" value="Sugar_tr"/>
    <property type="match status" value="1"/>
</dbReference>
<sequence>MDDSGKTKHNHEDGLDMDDILPTVGEFGTYQKLMLWLVCLPACFPCGFGAFNQLFMADIPKHWCRVPLLENITTIDELKNVSIPYEDGIYAECKRYAVNWEEIIQTAGGSFRDIIANTSWPQEDCKDGWVYDKSEVKSSIVIDFNLVCDRDIYPTLGLVALNVGGPIGVYTFGRLNDSIGRKKSFFLCLTTLLVGSALTVTAQNFWWWAGSRVIVGLTIPAMYQIPFIISLELVGPNYRSFVTVTTCMFYTFGLMMLAGITYLIRDWVILGIATSAPFVLYYFYWFVLPESPRWLLAKGKFEAASEILETLARVNKKELPDSFKHHLKQKIMSKRTLSEEAEMNRNAGCFDLCGTPNMRLKTTLITINWFANETVYVGLSYYGPSLGSNEYLSFLLSSAVEVPTYLACLLVMDRWGRRWPICTCMLLCGFCCIATVWIPSEDTQTTLVLFLVSKSAISASFLIIYPFAGELYPTQLRGLGIGTSAYIAGLGLIIIPFITYLGSEMLILPLIIMGSISIIGGLAGLRLPETLHHRLPNTIEEGEEFGKDFTMADCFRCIPLKPESSVAGSYEDLELAGPVVDMPSEKTPLDGPSIRKVSIKKLVRQQSVMDTQRASDGTMQMTYWF</sequence>
<evidence type="ECO:0000256" key="4">
    <source>
        <dbReference type="ARBA" id="ARBA00023136"/>
    </source>
</evidence>
<feature type="transmembrane region" description="Helical" evidence="5">
    <location>
        <begin position="241"/>
        <end position="261"/>
    </location>
</feature>
<feature type="transmembrane region" description="Helical" evidence="5">
    <location>
        <begin position="33"/>
        <end position="55"/>
    </location>
</feature>